<keyword evidence="2" id="KW-1185">Reference proteome</keyword>
<evidence type="ECO:0000313" key="2">
    <source>
        <dbReference type="Proteomes" id="UP000233551"/>
    </source>
</evidence>
<organism evidence="1 2">
    <name type="scientific">Punica granatum</name>
    <name type="common">Pomegranate</name>
    <dbReference type="NCBI Taxonomy" id="22663"/>
    <lineage>
        <taxon>Eukaryota</taxon>
        <taxon>Viridiplantae</taxon>
        <taxon>Streptophyta</taxon>
        <taxon>Embryophyta</taxon>
        <taxon>Tracheophyta</taxon>
        <taxon>Spermatophyta</taxon>
        <taxon>Magnoliopsida</taxon>
        <taxon>eudicotyledons</taxon>
        <taxon>Gunneridae</taxon>
        <taxon>Pentapetalae</taxon>
        <taxon>rosids</taxon>
        <taxon>malvids</taxon>
        <taxon>Myrtales</taxon>
        <taxon>Lythraceae</taxon>
        <taxon>Punica</taxon>
    </lineage>
</organism>
<dbReference type="EMBL" id="PGOL01000531">
    <property type="protein sequence ID" value="PKI68979.1"/>
    <property type="molecule type" value="Genomic_DNA"/>
</dbReference>
<protein>
    <submittedName>
        <fullName evidence="1">Uncharacterized protein</fullName>
    </submittedName>
</protein>
<sequence>MDEVHVRVRYNAWMDVRRHGHARERSQQGQGVSTDVWMSRARGRACACKPKGRARRTNVGTCMGARLAGALARGALGYYSPESTVYTRNPPNDLKQ</sequence>
<dbReference type="Proteomes" id="UP000233551">
    <property type="component" value="Unassembled WGS sequence"/>
</dbReference>
<comment type="caution">
    <text evidence="1">The sequence shown here is derived from an EMBL/GenBank/DDBJ whole genome shotgun (WGS) entry which is preliminary data.</text>
</comment>
<evidence type="ECO:0000313" key="1">
    <source>
        <dbReference type="EMBL" id="PKI68979.1"/>
    </source>
</evidence>
<gene>
    <name evidence="1" type="ORF">CRG98_010659</name>
</gene>
<accession>A0A2I0KKL3</accession>
<reference evidence="1 2" key="1">
    <citation type="submission" date="2017-11" db="EMBL/GenBank/DDBJ databases">
        <title>De-novo sequencing of pomegranate (Punica granatum L.) genome.</title>
        <authorList>
            <person name="Akparov Z."/>
            <person name="Amiraslanov A."/>
            <person name="Hajiyeva S."/>
            <person name="Abbasov M."/>
            <person name="Kaur K."/>
            <person name="Hamwieh A."/>
            <person name="Solovyev V."/>
            <person name="Salamov A."/>
            <person name="Braich B."/>
            <person name="Kosarev P."/>
            <person name="Mahmoud A."/>
            <person name="Hajiyev E."/>
            <person name="Babayeva S."/>
            <person name="Izzatullayeva V."/>
            <person name="Mammadov A."/>
            <person name="Mammadov A."/>
            <person name="Sharifova S."/>
            <person name="Ojaghi J."/>
            <person name="Eynullazada K."/>
            <person name="Bayramov B."/>
            <person name="Abdulazimova A."/>
            <person name="Shahmuradov I."/>
        </authorList>
    </citation>
    <scope>NUCLEOTIDE SEQUENCE [LARGE SCALE GENOMIC DNA]</scope>
    <source>
        <strain evidence="2">cv. AG2017</strain>
        <tissue evidence="1">Leaf</tissue>
    </source>
</reference>
<proteinExistence type="predicted"/>
<name>A0A2I0KKL3_PUNGR</name>
<dbReference type="AlphaFoldDB" id="A0A2I0KKL3"/>